<proteinExistence type="predicted"/>
<evidence type="ECO:0000313" key="2">
    <source>
        <dbReference type="EMBL" id="KRW98960.1"/>
    </source>
</evidence>
<dbReference type="OMA" id="AICKGTH"/>
<dbReference type="EMBL" id="LDAU01000224">
    <property type="protein sequence ID" value="KRW98960.1"/>
    <property type="molecule type" value="Genomic_DNA"/>
</dbReference>
<dbReference type="OrthoDB" id="295145at2759"/>
<accession>A0A0V0Q9V7</accession>
<dbReference type="Proteomes" id="UP000054937">
    <property type="component" value="Unassembled WGS sequence"/>
</dbReference>
<name>A0A0V0Q9V7_PSEPJ</name>
<comment type="caution">
    <text evidence="2">The sequence shown here is derived from an EMBL/GenBank/DDBJ whole genome shotgun (WGS) entry which is preliminary data.</text>
</comment>
<dbReference type="InParanoid" id="A0A0V0Q9V7"/>
<organism evidence="2 3">
    <name type="scientific">Pseudocohnilembus persalinus</name>
    <name type="common">Ciliate</name>
    <dbReference type="NCBI Taxonomy" id="266149"/>
    <lineage>
        <taxon>Eukaryota</taxon>
        <taxon>Sar</taxon>
        <taxon>Alveolata</taxon>
        <taxon>Ciliophora</taxon>
        <taxon>Intramacronucleata</taxon>
        <taxon>Oligohymenophorea</taxon>
        <taxon>Scuticociliatia</taxon>
        <taxon>Philasterida</taxon>
        <taxon>Pseudocohnilembidae</taxon>
        <taxon>Pseudocohnilembus</taxon>
    </lineage>
</organism>
<feature type="compositionally biased region" description="Basic and acidic residues" evidence="1">
    <location>
        <begin position="134"/>
        <end position="144"/>
    </location>
</feature>
<sequence>MEEQKQNKHWHNPEKLFCHYKFSQGKCDQKQCKFKHELFQSKHNTNVLPKICPNGIKCPINHKKLKCPIEEKEGSCQRKTIILRKTFKCEYKHKNQQSQQNEQKQQKKKQYQNDLKKNARKAIITDSEEDEEQIQEKNNEKMETEEGDEEEKNYKLDPEEQKVQQELDKELEEIQAQIKREPKNSDKNLEILDNLNKKFKIYQVPRVTKGKTSTVIGVLDQSGSMCSCWKYLARQWNQISQEQETITVTFHNKAQLQNKPLVENPEWGGTEIEKGFQLINEILKKDDLSEEITIIFVSDGADNNSSTIKERMAKYTDFIKEKIHGKRSKKINMINVAVGAGFPTFLAMQIRETYHNGDDTIPSVFLIEQTCNEDEWQKTFEKLKTNLNHKNDILIDQPVSVFPWDSPSNQIAEDGFVFVEQKENSIEEESSQISIKNSDQKLTEVKEFTLQNLTKIGSTLLNFIQVKSLQKNYNLSLLKLQSKQAYEIMLSLLNQYQKNQSKNDYNKKLTFKQKLENKQKTALLESIVASLKESSQTNILANLSEEEAAKRLAIGTVQGKYHQKALEMAGLDSYKYNQILRSFIDDLKDAIKNKKIQQNKDNQSASFMTLQNQREAFLEEDFIEGLEMVKNQYEMVEIFPLIGQSLFIRRTDGSMINPYLISVQDVPRHHNTVDVNSIIQSNNVIEVSIGNDELEKINAVLPLFDEQDEDLAFFYKSELFQFLMTFNLCNNADTLLAQSYKALLVNSLVNVMNQKDSEWKTQMIKKMLTSYKVMFESQQSFKNFTTLLQQDPYLAVQPEINEELATKSSKLFAKDMKCEDLSLALAHLMYLREYELENFKKVDMEQFQKAFALELYGRFVQKDRVITDQFHFENQEEIIKLIQESLSPTTILYSDEKFNPAKLLKNFHHLYELNNSLDKKLNSIKVAQPEGLIIRFNKKVLSQGKLNQKSVDTICSQISPDLNLQPINNLEIFNYVYAFTTSSERYLNLGKLLDQEKVQSQLTAKKFNSLVIEQKKHIFKQVFTELKTHYKNLFQQAHQGQPNLEKITGYLSENPDQQQQYKLNDSKLPINACGFENCPHYMELNNSNPQHLQPYLRIHSFNKACRLTANQDKLSDEQVLLEILAGTYNKGGQKQKFSKKEQDQLENTQAYLVQHIKELRAYYKNLQE</sequence>
<evidence type="ECO:0000256" key="1">
    <source>
        <dbReference type="SAM" id="MobiDB-lite"/>
    </source>
</evidence>
<gene>
    <name evidence="2" type="ORF">PPERSA_00787</name>
</gene>
<reference evidence="2 3" key="1">
    <citation type="journal article" date="2015" name="Sci. Rep.">
        <title>Genome of the facultative scuticociliatosis pathogen Pseudocohnilembus persalinus provides insight into its virulence through horizontal gene transfer.</title>
        <authorList>
            <person name="Xiong J."/>
            <person name="Wang G."/>
            <person name="Cheng J."/>
            <person name="Tian M."/>
            <person name="Pan X."/>
            <person name="Warren A."/>
            <person name="Jiang C."/>
            <person name="Yuan D."/>
            <person name="Miao W."/>
        </authorList>
    </citation>
    <scope>NUCLEOTIDE SEQUENCE [LARGE SCALE GENOMIC DNA]</scope>
    <source>
        <strain evidence="2">36N120E</strain>
    </source>
</reference>
<keyword evidence="3" id="KW-1185">Reference proteome</keyword>
<dbReference type="AlphaFoldDB" id="A0A0V0Q9V7"/>
<feature type="region of interest" description="Disordered" evidence="1">
    <location>
        <begin position="94"/>
        <end position="160"/>
    </location>
</feature>
<evidence type="ECO:0000313" key="3">
    <source>
        <dbReference type="Proteomes" id="UP000054937"/>
    </source>
</evidence>
<protein>
    <submittedName>
        <fullName evidence="2">Uncharacterized protein</fullName>
    </submittedName>
</protein>